<dbReference type="InterPro" id="IPR019155">
    <property type="entry name" value="CLEC16A/TT9_N"/>
</dbReference>
<keyword evidence="4" id="KW-1185">Reference proteome</keyword>
<reference evidence="3 4" key="1">
    <citation type="journal article" date="2019" name="Sci. Rep.">
        <title>Comparative genomics of chytrid fungi reveal insights into the obligate biotrophic and pathogenic lifestyle of Synchytrium endobioticum.</title>
        <authorList>
            <person name="van de Vossenberg B.T.L.H."/>
            <person name="Warris S."/>
            <person name="Nguyen H.D.T."/>
            <person name="van Gent-Pelzer M.P.E."/>
            <person name="Joly D.L."/>
            <person name="van de Geest H.C."/>
            <person name="Bonants P.J.M."/>
            <person name="Smith D.S."/>
            <person name="Levesque C.A."/>
            <person name="van der Lee T.A.J."/>
        </authorList>
    </citation>
    <scope>NUCLEOTIDE SEQUENCE [LARGE SCALE GENOMIC DNA]</scope>
    <source>
        <strain evidence="3 4">CBS 675.73</strain>
    </source>
</reference>
<dbReference type="GO" id="GO:1901096">
    <property type="term" value="P:regulation of autophagosome maturation"/>
    <property type="evidence" value="ECO:0007669"/>
    <property type="project" value="TreeGrafter"/>
</dbReference>
<evidence type="ECO:0000256" key="1">
    <source>
        <dbReference type="ARBA" id="ARBA00023006"/>
    </source>
</evidence>
<accession>A0A507FKS1</accession>
<dbReference type="GO" id="GO:0016197">
    <property type="term" value="P:endosomal transport"/>
    <property type="evidence" value="ECO:0007669"/>
    <property type="project" value="TreeGrafter"/>
</dbReference>
<keyword evidence="1" id="KW-0072">Autophagy</keyword>
<proteinExistence type="predicted"/>
<dbReference type="InterPro" id="IPR039272">
    <property type="entry name" value="CLEC16A/TT9"/>
</dbReference>
<comment type="caution">
    <text evidence="3">The sequence shown here is derived from an EMBL/GenBank/DDBJ whole genome shotgun (WGS) entry which is preliminary data.</text>
</comment>
<evidence type="ECO:0000259" key="2">
    <source>
        <dbReference type="Pfam" id="PF09758"/>
    </source>
</evidence>
<gene>
    <name evidence="3" type="ORF">CcCBS67573_g03104</name>
</gene>
<dbReference type="AlphaFoldDB" id="A0A507FKS1"/>
<sequence>MDFLDASLSGVFDNTNAPAPASPREQVIQAHSQLVDATVSMATLIAETQFKLRGKGRSKTIRSISSAQQLQTIYASQLARWESLASLVQTALDKIATSLLECDDAFDALLELKTHQLILQILPAQPEAIPDASADALSFSILTFFNIITENMHKDYILFLLFSNNYINEVISFRGFGFRRKSATPPSSLRLDTFNYYVTLLKNLSNKLNSNSIHFFFNEHLEDFPLFVEALALFESEERMNRIAARAVTLNVFKVNNASVAEYIVEINKSLEKIATYWAMECVGVENLLLTRDPKRIPEIENAIDDCVDTILYFQDVFNLNISILSTSLCQALLKGPIARFLKKASPQTITSNNAESTHLSFFMIAQVFNHCSYTPLLDSLVEALFSTDSPSRHELAAILSPKEWTRGFLASEGNAQSAITQSDASVSGVLLLMAAVVTSGHISGNVLAKCGLHANILNKIPETLTTHSALSNLASPSATSIPAPMLQSNATEPNRSQVHESFLIDALIEILGSVQTANLRPICLELVKFTLETIFDMGNHGNPPLILSADYAARLQVQNSNSEWGSMILSLINDGVEIAMDLLEYEVCQPYTDIPRNVLKNNAMLLRKSIDASMTRNGVVLMEQQQNMSFQKQVRNIGFIVQMWLLTSHLLDKFGLKPLRLPALAQIECDRVLLKEGRLELDGQTVQECIIYQGNHAPVNGLHIHDANVFLLAEPDKLRPGKARILFETRITDIVPVLAENEPDTLHVYLQPLAFADNLRARLMRGMSLSGGYQMVWQDEKKLEEVKLVFRRRSGEGVRDAEYRYLDVLKEETQARRKKMWMETLK</sequence>
<feature type="domain" description="FPL" evidence="2">
    <location>
        <begin position="103"/>
        <end position="253"/>
    </location>
</feature>
<dbReference type="STRING" id="246404.A0A507FKS1"/>
<evidence type="ECO:0000313" key="3">
    <source>
        <dbReference type="EMBL" id="TPX75617.1"/>
    </source>
</evidence>
<dbReference type="Pfam" id="PF09758">
    <property type="entry name" value="FPL"/>
    <property type="match status" value="1"/>
</dbReference>
<dbReference type="GO" id="GO:0007034">
    <property type="term" value="P:vacuolar transport"/>
    <property type="evidence" value="ECO:0007669"/>
    <property type="project" value="TreeGrafter"/>
</dbReference>
<evidence type="ECO:0000313" key="4">
    <source>
        <dbReference type="Proteomes" id="UP000320333"/>
    </source>
</evidence>
<dbReference type="PANTHER" id="PTHR21481">
    <property type="entry name" value="PROTEIN CLEC16A"/>
    <property type="match status" value="1"/>
</dbReference>
<dbReference type="GO" id="GO:0005770">
    <property type="term" value="C:late endosome"/>
    <property type="evidence" value="ECO:0007669"/>
    <property type="project" value="TreeGrafter"/>
</dbReference>
<dbReference type="OrthoDB" id="294052at2759"/>
<protein>
    <recommendedName>
        <fullName evidence="2">FPL domain-containing protein</fullName>
    </recommendedName>
</protein>
<dbReference type="PANTHER" id="PTHR21481:SF0">
    <property type="entry name" value="PROTEIN CLEC16A"/>
    <property type="match status" value="1"/>
</dbReference>
<dbReference type="EMBL" id="QEAP01000074">
    <property type="protein sequence ID" value="TPX75617.1"/>
    <property type="molecule type" value="Genomic_DNA"/>
</dbReference>
<organism evidence="3 4">
    <name type="scientific">Chytriomyces confervae</name>
    <dbReference type="NCBI Taxonomy" id="246404"/>
    <lineage>
        <taxon>Eukaryota</taxon>
        <taxon>Fungi</taxon>
        <taxon>Fungi incertae sedis</taxon>
        <taxon>Chytridiomycota</taxon>
        <taxon>Chytridiomycota incertae sedis</taxon>
        <taxon>Chytridiomycetes</taxon>
        <taxon>Chytridiales</taxon>
        <taxon>Chytriomycetaceae</taxon>
        <taxon>Chytriomyces</taxon>
    </lineage>
</organism>
<name>A0A507FKS1_9FUNG</name>
<dbReference type="GO" id="GO:0005794">
    <property type="term" value="C:Golgi apparatus"/>
    <property type="evidence" value="ECO:0007669"/>
    <property type="project" value="TreeGrafter"/>
</dbReference>
<dbReference type="GO" id="GO:0006914">
    <property type="term" value="P:autophagy"/>
    <property type="evidence" value="ECO:0007669"/>
    <property type="project" value="UniProtKB-KW"/>
</dbReference>
<dbReference type="Proteomes" id="UP000320333">
    <property type="component" value="Unassembled WGS sequence"/>
</dbReference>